<organism evidence="7 8">
    <name type="scientific">Candidatus Methanoplasma termitum</name>
    <dbReference type="NCBI Taxonomy" id="1577791"/>
    <lineage>
        <taxon>Archaea</taxon>
        <taxon>Methanobacteriati</taxon>
        <taxon>Thermoplasmatota</taxon>
        <taxon>Thermoplasmata</taxon>
        <taxon>Methanomassiliicoccales</taxon>
        <taxon>Methanomassiliicoccaceae</taxon>
        <taxon>Candidatus Methanoplasma</taxon>
    </lineage>
</organism>
<dbReference type="Pfam" id="PF01943">
    <property type="entry name" value="Polysacc_synt"/>
    <property type="match status" value="1"/>
</dbReference>
<protein>
    <submittedName>
        <fullName evidence="7">Polysaccharide biosynthesis protein</fullName>
    </submittedName>
</protein>
<dbReference type="AlphaFoldDB" id="A0A0A7LHP2"/>
<keyword evidence="8" id="KW-1185">Reference proteome</keyword>
<feature type="transmembrane region" description="Helical" evidence="6">
    <location>
        <begin position="384"/>
        <end position="408"/>
    </location>
</feature>
<evidence type="ECO:0000256" key="4">
    <source>
        <dbReference type="ARBA" id="ARBA00022989"/>
    </source>
</evidence>
<proteinExistence type="predicted"/>
<reference evidence="7 8" key="1">
    <citation type="journal article" date="2014" name="Appl. Environ. Microbiol.">
        <title>Comparative Genome Analysis of 'Candidatus Methanoplasma termitum' Indicates a New Mode of Energy Metabolism in the Seventh Order of Methanogens.</title>
        <authorList>
            <person name="Lang K."/>
            <person name="Schuldes J."/>
            <person name="Klingl A."/>
            <person name="Poehlein A."/>
            <person name="Daniel R."/>
            <person name="Brune A."/>
        </authorList>
    </citation>
    <scope>NUCLEOTIDE SEQUENCE [LARGE SCALE GENOMIC DNA]</scope>
    <source>
        <strain evidence="8">Mpt1</strain>
    </source>
</reference>
<dbReference type="Proteomes" id="UP000030787">
    <property type="component" value="Chromosome"/>
</dbReference>
<evidence type="ECO:0000313" key="8">
    <source>
        <dbReference type="Proteomes" id="UP000030787"/>
    </source>
</evidence>
<feature type="transmembrane region" description="Helical" evidence="6">
    <location>
        <begin position="205"/>
        <end position="225"/>
    </location>
</feature>
<evidence type="ECO:0000256" key="6">
    <source>
        <dbReference type="SAM" id="Phobius"/>
    </source>
</evidence>
<dbReference type="PANTHER" id="PTHR30250">
    <property type="entry name" value="PST FAMILY PREDICTED COLANIC ACID TRANSPORTER"/>
    <property type="match status" value="1"/>
</dbReference>
<evidence type="ECO:0000313" key="7">
    <source>
        <dbReference type="EMBL" id="AIZ57026.1"/>
    </source>
</evidence>
<dbReference type="STRING" id="1577791.Mpt1_c11640"/>
<gene>
    <name evidence="7" type="ORF">Mpt1_c11640</name>
</gene>
<feature type="transmembrane region" description="Helical" evidence="6">
    <location>
        <begin position="174"/>
        <end position="193"/>
    </location>
</feature>
<feature type="transmembrane region" description="Helical" evidence="6">
    <location>
        <begin position="39"/>
        <end position="58"/>
    </location>
</feature>
<keyword evidence="2" id="KW-1003">Cell membrane</keyword>
<evidence type="ECO:0000256" key="2">
    <source>
        <dbReference type="ARBA" id="ARBA00022475"/>
    </source>
</evidence>
<feature type="transmembrane region" description="Helical" evidence="6">
    <location>
        <begin position="151"/>
        <end position="168"/>
    </location>
</feature>
<feature type="transmembrane region" description="Helical" evidence="6">
    <location>
        <begin position="110"/>
        <end position="130"/>
    </location>
</feature>
<keyword evidence="3 6" id="KW-0812">Transmembrane</keyword>
<feature type="transmembrane region" description="Helical" evidence="6">
    <location>
        <begin position="289"/>
        <end position="314"/>
    </location>
</feature>
<dbReference type="PANTHER" id="PTHR30250:SF11">
    <property type="entry name" value="O-ANTIGEN TRANSPORTER-RELATED"/>
    <property type="match status" value="1"/>
</dbReference>
<feature type="transmembrane region" description="Helical" evidence="6">
    <location>
        <begin position="78"/>
        <end position="98"/>
    </location>
</feature>
<accession>A0A0A7LHP2</accession>
<keyword evidence="4 6" id="KW-1133">Transmembrane helix</keyword>
<dbReference type="KEGG" id="mear:Mpt1_c11640"/>
<feature type="transmembrane region" description="Helical" evidence="6">
    <location>
        <begin position="240"/>
        <end position="264"/>
    </location>
</feature>
<dbReference type="InterPro" id="IPR002797">
    <property type="entry name" value="Polysacc_synth"/>
</dbReference>
<dbReference type="HOGENOM" id="CLU_550550_0_0_2"/>
<keyword evidence="5 6" id="KW-0472">Membrane</keyword>
<comment type="subcellular location">
    <subcellularLocation>
        <location evidence="1">Cell membrane</location>
        <topology evidence="1">Multi-pass membrane protein</topology>
    </subcellularLocation>
</comment>
<feature type="transmembrane region" description="Helical" evidence="6">
    <location>
        <begin position="320"/>
        <end position="340"/>
    </location>
</feature>
<feature type="transmembrane region" description="Helical" evidence="6">
    <location>
        <begin position="443"/>
        <end position="466"/>
    </location>
</feature>
<dbReference type="EMBL" id="CP010070">
    <property type="protein sequence ID" value="AIZ57026.1"/>
    <property type="molecule type" value="Genomic_DNA"/>
</dbReference>
<dbReference type="GeneID" id="24818828"/>
<feature type="transmembrane region" description="Helical" evidence="6">
    <location>
        <begin position="352"/>
        <end position="372"/>
    </location>
</feature>
<dbReference type="InterPro" id="IPR050833">
    <property type="entry name" value="Poly_Biosynth_Transport"/>
</dbReference>
<feature type="transmembrane region" description="Helical" evidence="6">
    <location>
        <begin position="420"/>
        <end position="437"/>
    </location>
</feature>
<dbReference type="RefSeq" id="WP_048113020.1">
    <property type="nucleotide sequence ID" value="NZ_CP010070.1"/>
</dbReference>
<evidence type="ECO:0000256" key="3">
    <source>
        <dbReference type="ARBA" id="ARBA00022692"/>
    </source>
</evidence>
<sequence length="495" mass="53908">MLAHKIIVKIITGIVSSLLMFASLMIMTRHVFSEYGVMMYGWSIVGLMNTLTDLGFDAATVKSISQKKDLNTCISTHLFLKLILIGIMALITVAYLAISVLSDHISTENATIVIMFLIYYAAAGIAWVFIRTFDGRLEAAKSSFVQASDTSMRSLVLIVIALAGSSATVLSFGYVAGAVFSIIIALYLFRKIGYRPVAPSYVKDYLLFAKPVAIGLLLIAAMSFIDRVMVGSFCGTDELGYYSVAMGVAFAATSIGLALNYVLLPKFSELVSVNEHDSLKNILWSSEKYLSLLLLPVVVFAMVFGTDIATVLFGANTAPAGTVISILAAYIYLYIILGILTQILLSTGHNGLYRNAAIVFATSTFIMLIVLVPDNIGSLKLAGLGANGAAIAVTLGYLIFTIITSYYVKASMKLSLHKGLIHQFIAATVVFLLAFITKREFSFRLIELLLFLLICYVLFIGISYAFREITKDDIASMLRVLSLKSIKECSNDKKD</sequence>
<evidence type="ECO:0000256" key="1">
    <source>
        <dbReference type="ARBA" id="ARBA00004651"/>
    </source>
</evidence>
<evidence type="ECO:0000256" key="5">
    <source>
        <dbReference type="ARBA" id="ARBA00023136"/>
    </source>
</evidence>
<dbReference type="GO" id="GO:0005886">
    <property type="term" value="C:plasma membrane"/>
    <property type="evidence" value="ECO:0007669"/>
    <property type="project" value="UniProtKB-SubCell"/>
</dbReference>
<name>A0A0A7LHP2_9ARCH</name>
<feature type="transmembrane region" description="Helical" evidence="6">
    <location>
        <begin position="7"/>
        <end position="27"/>
    </location>
</feature>